<evidence type="ECO:0000256" key="1">
    <source>
        <dbReference type="ARBA" id="ARBA00009995"/>
    </source>
</evidence>
<dbReference type="GO" id="GO:0035251">
    <property type="term" value="F:UDP-glucosyltransferase activity"/>
    <property type="evidence" value="ECO:0007669"/>
    <property type="project" value="TreeGrafter"/>
</dbReference>
<dbReference type="Proteomes" id="UP000593564">
    <property type="component" value="Unassembled WGS sequence"/>
</dbReference>
<sequence length="633" mass="71838">MALQNHHQLHFILVPLMAPGHFIPMIDLAKLLAQQSVTVTVVTTPVIASRFRPIIDRVIESGLPLRLLSLRFPSMEAGLLEGYETLDAIHSQDLTMKFFKGIDMLQQPFEQLFETLEPCPSCLIADKYIAWIGDTVRKFGIPRILFDGMNCLTLLCAHNLENFKDHENVSESEPFELPGLPDRIELTKAQLAMFFNRSSPEWQDFRSRIKAAEAEAYGVVINSFEELEPRYVDEFRKVKGDKVWCVGPLSLCNKDNLDKAQRGNKADIDENQCLKWLDEQEPRSVVYACLGSITNLSLPQLIELGLGLEASKRPFVWVIRSGDKATEIEKWVEEDGFEERTKGRGLLIRGWAPQILILSHLAVGAFLTHCGWNSTLEGVCASVPMITWPMFGEQFLNEKLAVQLLEIGVSVGVQTVGPRFAEDKCEKLVDREVVRAAVEKVMSEGIGEETRRRARVFGEMAKKAMEEGGSSYLNIRLFIQDVIKLAELKEKLSRMYEVKDPNAIFEQEMPSGFRLQSHSEPLTPTPEEGMDPPGQEVGTQPLPPHNVQPEHEDQFDLQGNPSDVARTLNTQFGRQLSSFTYRLHKQYKQLKDARGEEYARSHPPASVTLNQWTSLIDKKWNSKEFMIGDERIW</sequence>
<evidence type="ECO:0000313" key="6">
    <source>
        <dbReference type="EMBL" id="KAF5941355.1"/>
    </source>
</evidence>
<evidence type="ECO:0008006" key="8">
    <source>
        <dbReference type="Google" id="ProtNLM"/>
    </source>
</evidence>
<feature type="region of interest" description="Disordered" evidence="5">
    <location>
        <begin position="509"/>
        <end position="559"/>
    </location>
</feature>
<reference evidence="7" key="1">
    <citation type="journal article" date="2020" name="Nat. Commun.">
        <title>Genome assembly of wild tea tree DASZ reveals pedigree and selection history of tea varieties.</title>
        <authorList>
            <person name="Zhang W."/>
            <person name="Zhang Y."/>
            <person name="Qiu H."/>
            <person name="Guo Y."/>
            <person name="Wan H."/>
            <person name="Zhang X."/>
            <person name="Scossa F."/>
            <person name="Alseekh S."/>
            <person name="Zhang Q."/>
            <person name="Wang P."/>
            <person name="Xu L."/>
            <person name="Schmidt M.H."/>
            <person name="Jia X."/>
            <person name="Li D."/>
            <person name="Zhu A."/>
            <person name="Guo F."/>
            <person name="Chen W."/>
            <person name="Ni D."/>
            <person name="Usadel B."/>
            <person name="Fernie A.R."/>
            <person name="Wen W."/>
        </authorList>
    </citation>
    <scope>NUCLEOTIDE SEQUENCE [LARGE SCALE GENOMIC DNA]</scope>
    <source>
        <strain evidence="7">cv. G240</strain>
    </source>
</reference>
<comment type="similarity">
    <text evidence="1">Belongs to the UDP-glycosyltransferase family.</text>
</comment>
<name>A0A7J7GMA4_CAMSI</name>
<reference evidence="6 7" key="2">
    <citation type="submission" date="2020-07" db="EMBL/GenBank/DDBJ databases">
        <title>Genome assembly of wild tea tree DASZ reveals pedigree and selection history of tea varieties.</title>
        <authorList>
            <person name="Zhang W."/>
        </authorList>
    </citation>
    <scope>NUCLEOTIDE SEQUENCE [LARGE SCALE GENOMIC DNA]</scope>
    <source>
        <strain evidence="7">cv. G240</strain>
        <tissue evidence="6">Leaf</tissue>
    </source>
</reference>
<dbReference type="Pfam" id="PF00201">
    <property type="entry name" value="UDPGT"/>
    <property type="match status" value="1"/>
</dbReference>
<dbReference type="PANTHER" id="PTHR48047:SF182">
    <property type="entry name" value="GLYCOSYLTRANSFERASE"/>
    <property type="match status" value="1"/>
</dbReference>
<dbReference type="InterPro" id="IPR002213">
    <property type="entry name" value="UDP_glucos_trans"/>
</dbReference>
<evidence type="ECO:0000256" key="3">
    <source>
        <dbReference type="ARBA" id="ARBA00022679"/>
    </source>
</evidence>
<evidence type="ECO:0000256" key="5">
    <source>
        <dbReference type="SAM" id="MobiDB-lite"/>
    </source>
</evidence>
<dbReference type="PROSITE" id="PS00375">
    <property type="entry name" value="UDPGT"/>
    <property type="match status" value="1"/>
</dbReference>
<protein>
    <recommendedName>
        <fullName evidence="8">UDP-glycosyltransferases domain-containing protein</fullName>
    </recommendedName>
</protein>
<keyword evidence="7" id="KW-1185">Reference proteome</keyword>
<accession>A0A7J7GMA4</accession>
<evidence type="ECO:0000256" key="2">
    <source>
        <dbReference type="ARBA" id="ARBA00022676"/>
    </source>
</evidence>
<dbReference type="Gene3D" id="3.40.50.2000">
    <property type="entry name" value="Glycogen Phosphorylase B"/>
    <property type="match status" value="2"/>
</dbReference>
<keyword evidence="2" id="KW-0328">Glycosyltransferase</keyword>
<evidence type="ECO:0000313" key="7">
    <source>
        <dbReference type="Proteomes" id="UP000593564"/>
    </source>
</evidence>
<keyword evidence="4" id="KW-0284">Flavonoid biosynthesis</keyword>
<dbReference type="InterPro" id="IPR035595">
    <property type="entry name" value="UDP_glycos_trans_CS"/>
</dbReference>
<dbReference type="GO" id="GO:0009813">
    <property type="term" value="P:flavonoid biosynthetic process"/>
    <property type="evidence" value="ECO:0007669"/>
    <property type="project" value="UniProtKB-KW"/>
</dbReference>
<evidence type="ECO:0000256" key="4">
    <source>
        <dbReference type="ARBA" id="ARBA00023241"/>
    </source>
</evidence>
<dbReference type="PANTHER" id="PTHR48047">
    <property type="entry name" value="GLYCOSYLTRANSFERASE"/>
    <property type="match status" value="1"/>
</dbReference>
<proteinExistence type="inferred from homology"/>
<keyword evidence="3" id="KW-0808">Transferase</keyword>
<dbReference type="AlphaFoldDB" id="A0A7J7GMA4"/>
<gene>
    <name evidence="6" type="ORF">HYC85_022522</name>
</gene>
<organism evidence="6 7">
    <name type="scientific">Camellia sinensis</name>
    <name type="common">Tea plant</name>
    <name type="synonym">Thea sinensis</name>
    <dbReference type="NCBI Taxonomy" id="4442"/>
    <lineage>
        <taxon>Eukaryota</taxon>
        <taxon>Viridiplantae</taxon>
        <taxon>Streptophyta</taxon>
        <taxon>Embryophyta</taxon>
        <taxon>Tracheophyta</taxon>
        <taxon>Spermatophyta</taxon>
        <taxon>Magnoliopsida</taxon>
        <taxon>eudicotyledons</taxon>
        <taxon>Gunneridae</taxon>
        <taxon>Pentapetalae</taxon>
        <taxon>asterids</taxon>
        <taxon>Ericales</taxon>
        <taxon>Theaceae</taxon>
        <taxon>Camellia</taxon>
    </lineage>
</organism>
<dbReference type="CDD" id="cd03784">
    <property type="entry name" value="GT1_Gtf-like"/>
    <property type="match status" value="1"/>
</dbReference>
<dbReference type="SUPFAM" id="SSF53756">
    <property type="entry name" value="UDP-Glycosyltransferase/glycogen phosphorylase"/>
    <property type="match status" value="1"/>
</dbReference>
<comment type="caution">
    <text evidence="6">The sequence shown here is derived from an EMBL/GenBank/DDBJ whole genome shotgun (WGS) entry which is preliminary data.</text>
</comment>
<dbReference type="EMBL" id="JACBKZ010000010">
    <property type="protein sequence ID" value="KAF5941355.1"/>
    <property type="molecule type" value="Genomic_DNA"/>
</dbReference>
<dbReference type="FunFam" id="3.40.50.2000:FF:000071">
    <property type="entry name" value="Glycosyltransferase"/>
    <property type="match status" value="1"/>
</dbReference>
<dbReference type="FunFam" id="3.40.50.2000:FF:000047">
    <property type="entry name" value="Glycosyltransferase"/>
    <property type="match status" value="1"/>
</dbReference>